<reference evidence="4" key="2">
    <citation type="journal article" date="2024" name="Plant">
        <title>Genomic evolution and insights into agronomic trait innovations of Sesamum species.</title>
        <authorList>
            <person name="Miao H."/>
            <person name="Wang L."/>
            <person name="Qu L."/>
            <person name="Liu H."/>
            <person name="Sun Y."/>
            <person name="Le M."/>
            <person name="Wang Q."/>
            <person name="Wei S."/>
            <person name="Zheng Y."/>
            <person name="Lin W."/>
            <person name="Duan Y."/>
            <person name="Cao H."/>
            <person name="Xiong S."/>
            <person name="Wang X."/>
            <person name="Wei L."/>
            <person name="Li C."/>
            <person name="Ma Q."/>
            <person name="Ju M."/>
            <person name="Zhao R."/>
            <person name="Li G."/>
            <person name="Mu C."/>
            <person name="Tian Q."/>
            <person name="Mei H."/>
            <person name="Zhang T."/>
            <person name="Gao T."/>
            <person name="Zhang H."/>
        </authorList>
    </citation>
    <scope>NUCLEOTIDE SEQUENCE</scope>
    <source>
        <strain evidence="4">G01</strain>
    </source>
</reference>
<dbReference type="AlphaFoldDB" id="A0AAW2QV89"/>
<dbReference type="EMBL" id="JACGWK010000002">
    <property type="protein sequence ID" value="KAL0371288.1"/>
    <property type="molecule type" value="Genomic_DNA"/>
</dbReference>
<feature type="domain" description="F-box" evidence="3">
    <location>
        <begin position="42"/>
        <end position="82"/>
    </location>
</feature>
<sequence length="284" mass="32293">MFLQIVYSEDISRQSTDLKFFSKEAIEIQDSALRMSGLIEGLPDAVVLRCLARVPFHLHPKLQLVSHSWREAIRSTELFKARQEVKATEEFICVCAYDPDNLWQLYDPVHDLWITLPHLPSNIRHLAHLVCRLCCGKAICVGWWKSISKAEIYDPEKDVWLPIPDLHHTHNSACTGVVIEGKVHILHKGLSTVQVLENIKEKYSSKLIVSASEFRRKIDFAMIGLGDEIYVIGGVIGPDRLNWDIKSTSDVDVLTLGNERSVWRQVAPMTRCRGTVLGCTQLRI</sequence>
<name>A0AAW2QV89_9LAMI</name>
<dbReference type="Pfam" id="PF00646">
    <property type="entry name" value="F-box"/>
    <property type="match status" value="1"/>
</dbReference>
<dbReference type="Gene3D" id="2.120.10.80">
    <property type="entry name" value="Kelch-type beta propeller"/>
    <property type="match status" value="1"/>
</dbReference>
<reference evidence="4" key="1">
    <citation type="submission" date="2020-06" db="EMBL/GenBank/DDBJ databases">
        <authorList>
            <person name="Li T."/>
            <person name="Hu X."/>
            <person name="Zhang T."/>
            <person name="Song X."/>
            <person name="Zhang H."/>
            <person name="Dai N."/>
            <person name="Sheng W."/>
            <person name="Hou X."/>
            <person name="Wei L."/>
        </authorList>
    </citation>
    <scope>NUCLEOTIDE SEQUENCE</scope>
    <source>
        <strain evidence="4">G01</strain>
        <tissue evidence="4">Leaf</tissue>
    </source>
</reference>
<protein>
    <submittedName>
        <fullName evidence="4">F-box/kelch-repeat protein SKIP30</fullName>
    </submittedName>
</protein>
<evidence type="ECO:0000259" key="3">
    <source>
        <dbReference type="SMART" id="SM00256"/>
    </source>
</evidence>
<accession>A0AAW2QV89</accession>
<dbReference type="InterPro" id="IPR015915">
    <property type="entry name" value="Kelch-typ_b-propeller"/>
</dbReference>
<dbReference type="SMART" id="SM00256">
    <property type="entry name" value="FBOX"/>
    <property type="match status" value="1"/>
</dbReference>
<evidence type="ECO:0000256" key="2">
    <source>
        <dbReference type="ARBA" id="ARBA00022737"/>
    </source>
</evidence>
<dbReference type="InterPro" id="IPR001810">
    <property type="entry name" value="F-box_dom"/>
</dbReference>
<organism evidence="4">
    <name type="scientific">Sesamum angustifolium</name>
    <dbReference type="NCBI Taxonomy" id="2727405"/>
    <lineage>
        <taxon>Eukaryota</taxon>
        <taxon>Viridiplantae</taxon>
        <taxon>Streptophyta</taxon>
        <taxon>Embryophyta</taxon>
        <taxon>Tracheophyta</taxon>
        <taxon>Spermatophyta</taxon>
        <taxon>Magnoliopsida</taxon>
        <taxon>eudicotyledons</taxon>
        <taxon>Gunneridae</taxon>
        <taxon>Pentapetalae</taxon>
        <taxon>asterids</taxon>
        <taxon>lamiids</taxon>
        <taxon>Lamiales</taxon>
        <taxon>Pedaliaceae</taxon>
        <taxon>Sesamum</taxon>
    </lineage>
</organism>
<comment type="caution">
    <text evidence="4">The sequence shown here is derived from an EMBL/GenBank/DDBJ whole genome shotgun (WGS) entry which is preliminary data.</text>
</comment>
<proteinExistence type="predicted"/>
<evidence type="ECO:0000313" key="4">
    <source>
        <dbReference type="EMBL" id="KAL0371288.1"/>
    </source>
</evidence>
<evidence type="ECO:0000256" key="1">
    <source>
        <dbReference type="ARBA" id="ARBA00022441"/>
    </source>
</evidence>
<dbReference type="PANTHER" id="PTHR46344:SF21">
    <property type="entry name" value="F-BOX_KELCH-REPEAT PROTEIN SKIP30 ISOFORM X2"/>
    <property type="match status" value="1"/>
</dbReference>
<dbReference type="CDD" id="cd22152">
    <property type="entry name" value="F-box_AtAFR-like"/>
    <property type="match status" value="1"/>
</dbReference>
<keyword evidence="1" id="KW-0880">Kelch repeat</keyword>
<gene>
    <name evidence="4" type="ORF">Sangu_0446900</name>
</gene>
<dbReference type="PANTHER" id="PTHR46344">
    <property type="entry name" value="OS02G0202900 PROTEIN"/>
    <property type="match status" value="1"/>
</dbReference>
<dbReference type="Gene3D" id="1.20.1280.50">
    <property type="match status" value="1"/>
</dbReference>
<keyword evidence="2" id="KW-0677">Repeat</keyword>
<dbReference type="SUPFAM" id="SSF117281">
    <property type="entry name" value="Kelch motif"/>
    <property type="match status" value="1"/>
</dbReference>